<reference evidence="1 2" key="1">
    <citation type="submission" date="2023-09" db="EMBL/GenBank/DDBJ databases">
        <authorList>
            <person name="Rey-Velasco X."/>
        </authorList>
    </citation>
    <scope>NUCLEOTIDE SEQUENCE [LARGE SCALE GENOMIC DNA]</scope>
    <source>
        <strain evidence="1 2">W332</strain>
    </source>
</reference>
<dbReference type="Proteomes" id="UP001259492">
    <property type="component" value="Unassembled WGS sequence"/>
</dbReference>
<sequence>MRKIVVSLFLVVYSFSFAQDYEWMTSLSFAKKLALAQDKMLFVMWEGAALDFQTLIRVEGLSRREYVSILDNEVISEILWENFVPVVISETFYEDLLSEIEGKRSTRYIDKFNDDSVKIMDANGNILNSRAYFNEEFGFNWEKILKTYAINTKFLREELKSYAKKQNFVTAYRLAKKYLDLAIVRNKDIERELIDLASIYINEAKGFAKSEAQNQQAILLQKCNLLSQFEWALRDKPKKLLRVLKDFGEEGVASANKSLFNLLNFTAYALLKNTDGMEAWRSKVSLVDLKKVTLIMNKN</sequence>
<gene>
    <name evidence="1" type="ORF">RM697_06485</name>
</gene>
<name>A0ABU2YMI9_9FLAO</name>
<proteinExistence type="predicted"/>
<evidence type="ECO:0000313" key="2">
    <source>
        <dbReference type="Proteomes" id="UP001259492"/>
    </source>
</evidence>
<evidence type="ECO:0000313" key="1">
    <source>
        <dbReference type="EMBL" id="MDT0558283.1"/>
    </source>
</evidence>
<protein>
    <submittedName>
        <fullName evidence="1">Uncharacterized protein</fullName>
    </submittedName>
</protein>
<organism evidence="1 2">
    <name type="scientific">Microcosmobacter mediterraneus</name>
    <dbReference type="NCBI Taxonomy" id="3075607"/>
    <lineage>
        <taxon>Bacteria</taxon>
        <taxon>Pseudomonadati</taxon>
        <taxon>Bacteroidota</taxon>
        <taxon>Flavobacteriia</taxon>
        <taxon>Flavobacteriales</taxon>
        <taxon>Flavobacteriaceae</taxon>
        <taxon>Microcosmobacter</taxon>
    </lineage>
</organism>
<dbReference type="EMBL" id="JAVRIA010000003">
    <property type="protein sequence ID" value="MDT0558283.1"/>
    <property type="molecule type" value="Genomic_DNA"/>
</dbReference>
<comment type="caution">
    <text evidence="1">The sequence shown here is derived from an EMBL/GenBank/DDBJ whole genome shotgun (WGS) entry which is preliminary data.</text>
</comment>
<accession>A0ABU2YMI9</accession>
<keyword evidence="2" id="KW-1185">Reference proteome</keyword>
<dbReference type="RefSeq" id="WP_311427057.1">
    <property type="nucleotide sequence ID" value="NZ_JAVRIA010000003.1"/>
</dbReference>